<keyword evidence="8" id="KW-1185">Reference proteome</keyword>
<dbReference type="Gene3D" id="1.10.1740.10">
    <property type="match status" value="1"/>
</dbReference>
<name>A0A2P8HJE1_CHINA</name>
<dbReference type="GO" id="GO:0016987">
    <property type="term" value="F:sigma factor activity"/>
    <property type="evidence" value="ECO:0007669"/>
    <property type="project" value="UniProtKB-KW"/>
</dbReference>
<dbReference type="InterPro" id="IPR013249">
    <property type="entry name" value="RNA_pol_sigma70_r4_t2"/>
</dbReference>
<keyword evidence="4" id="KW-0804">Transcription</keyword>
<comment type="caution">
    <text evidence="7">The sequence shown here is derived from an EMBL/GenBank/DDBJ whole genome shotgun (WGS) entry which is preliminary data.</text>
</comment>
<evidence type="ECO:0000313" key="8">
    <source>
        <dbReference type="Proteomes" id="UP000240971"/>
    </source>
</evidence>
<dbReference type="InterPro" id="IPR014284">
    <property type="entry name" value="RNA_pol_sigma-70_dom"/>
</dbReference>
<dbReference type="InterPro" id="IPR007627">
    <property type="entry name" value="RNA_pol_sigma70_r2"/>
</dbReference>
<keyword evidence="2" id="KW-0805">Transcription regulation</keyword>
<evidence type="ECO:0000313" key="7">
    <source>
        <dbReference type="EMBL" id="PSL46334.1"/>
    </source>
</evidence>
<dbReference type="InterPro" id="IPR036388">
    <property type="entry name" value="WH-like_DNA-bd_sf"/>
</dbReference>
<dbReference type="AlphaFoldDB" id="A0A2P8HJE1"/>
<organism evidence="7 8">
    <name type="scientific">Chitinophaga niastensis</name>
    <dbReference type="NCBI Taxonomy" id="536980"/>
    <lineage>
        <taxon>Bacteria</taxon>
        <taxon>Pseudomonadati</taxon>
        <taxon>Bacteroidota</taxon>
        <taxon>Chitinophagia</taxon>
        <taxon>Chitinophagales</taxon>
        <taxon>Chitinophagaceae</taxon>
        <taxon>Chitinophaga</taxon>
    </lineage>
</organism>
<feature type="domain" description="RNA polymerase sigma factor 70 region 4 type 2" evidence="6">
    <location>
        <begin position="124"/>
        <end position="173"/>
    </location>
</feature>
<dbReference type="NCBIfam" id="TIGR02937">
    <property type="entry name" value="sigma70-ECF"/>
    <property type="match status" value="1"/>
</dbReference>
<dbReference type="InterPro" id="IPR013324">
    <property type="entry name" value="RNA_pol_sigma_r3/r4-like"/>
</dbReference>
<dbReference type="PANTHER" id="PTHR43133:SF46">
    <property type="entry name" value="RNA POLYMERASE SIGMA-70 FACTOR ECF SUBFAMILY"/>
    <property type="match status" value="1"/>
</dbReference>
<keyword evidence="3" id="KW-0731">Sigma factor</keyword>
<dbReference type="GO" id="GO:0003677">
    <property type="term" value="F:DNA binding"/>
    <property type="evidence" value="ECO:0007669"/>
    <property type="project" value="InterPro"/>
</dbReference>
<sequence length="199" mass="22932">MKGANFYIGKETLMRIATGDESAFRDLFHSTLPWLTPFIRRIVKTEEATKEVVQETFIRIWVSRDKLPALHEPRAWITKVASNECFTYFHKIASQQKIIAILEGTNSVTDNVAEDNLEMLETLQLVRKAVADLPPRRRKIYQMSREEGLKTHEIADRLNCSHSYVKNTLTTALSYIRQSLMAAGKIIPLLIFLILNRLK</sequence>
<comment type="similarity">
    <text evidence="1">Belongs to the sigma-70 factor family. ECF subfamily.</text>
</comment>
<evidence type="ECO:0000256" key="1">
    <source>
        <dbReference type="ARBA" id="ARBA00010641"/>
    </source>
</evidence>
<evidence type="ECO:0000259" key="5">
    <source>
        <dbReference type="Pfam" id="PF04542"/>
    </source>
</evidence>
<dbReference type="SUPFAM" id="SSF88659">
    <property type="entry name" value="Sigma3 and sigma4 domains of RNA polymerase sigma factors"/>
    <property type="match status" value="1"/>
</dbReference>
<gene>
    <name evidence="7" type="ORF">CLV51_103312</name>
</gene>
<feature type="domain" description="RNA polymerase sigma-70 region 2" evidence="5">
    <location>
        <begin position="27"/>
        <end position="90"/>
    </location>
</feature>
<reference evidence="7 8" key="1">
    <citation type="submission" date="2018-03" db="EMBL/GenBank/DDBJ databases">
        <title>Genomic Encyclopedia of Archaeal and Bacterial Type Strains, Phase II (KMG-II): from individual species to whole genera.</title>
        <authorList>
            <person name="Goeker M."/>
        </authorList>
    </citation>
    <scope>NUCLEOTIDE SEQUENCE [LARGE SCALE GENOMIC DNA]</scope>
    <source>
        <strain evidence="7 8">DSM 24859</strain>
    </source>
</reference>
<dbReference type="Pfam" id="PF04542">
    <property type="entry name" value="Sigma70_r2"/>
    <property type="match status" value="1"/>
</dbReference>
<dbReference type="PANTHER" id="PTHR43133">
    <property type="entry name" value="RNA POLYMERASE ECF-TYPE SIGMA FACTO"/>
    <property type="match status" value="1"/>
</dbReference>
<proteinExistence type="inferred from homology"/>
<evidence type="ECO:0000256" key="2">
    <source>
        <dbReference type="ARBA" id="ARBA00023015"/>
    </source>
</evidence>
<accession>A0A2P8HJE1</accession>
<protein>
    <submittedName>
        <fullName evidence="7">RNA polymerase sigma-70 factor (ECF subfamily)</fullName>
    </submittedName>
</protein>
<evidence type="ECO:0000256" key="3">
    <source>
        <dbReference type="ARBA" id="ARBA00023082"/>
    </source>
</evidence>
<dbReference type="Gene3D" id="1.10.10.10">
    <property type="entry name" value="Winged helix-like DNA-binding domain superfamily/Winged helix DNA-binding domain"/>
    <property type="match status" value="1"/>
</dbReference>
<dbReference type="SUPFAM" id="SSF88946">
    <property type="entry name" value="Sigma2 domain of RNA polymerase sigma factors"/>
    <property type="match status" value="1"/>
</dbReference>
<dbReference type="EMBL" id="PYAW01000003">
    <property type="protein sequence ID" value="PSL46334.1"/>
    <property type="molecule type" value="Genomic_DNA"/>
</dbReference>
<dbReference type="InterPro" id="IPR039425">
    <property type="entry name" value="RNA_pol_sigma-70-like"/>
</dbReference>
<dbReference type="GO" id="GO:0006352">
    <property type="term" value="P:DNA-templated transcription initiation"/>
    <property type="evidence" value="ECO:0007669"/>
    <property type="project" value="InterPro"/>
</dbReference>
<dbReference type="InterPro" id="IPR013325">
    <property type="entry name" value="RNA_pol_sigma_r2"/>
</dbReference>
<evidence type="ECO:0000259" key="6">
    <source>
        <dbReference type="Pfam" id="PF08281"/>
    </source>
</evidence>
<dbReference type="Proteomes" id="UP000240971">
    <property type="component" value="Unassembled WGS sequence"/>
</dbReference>
<evidence type="ECO:0000256" key="4">
    <source>
        <dbReference type="ARBA" id="ARBA00023163"/>
    </source>
</evidence>
<dbReference type="Pfam" id="PF08281">
    <property type="entry name" value="Sigma70_r4_2"/>
    <property type="match status" value="1"/>
</dbReference>